<dbReference type="Proteomes" id="UP000011134">
    <property type="component" value="Unassembled WGS sequence"/>
</dbReference>
<evidence type="ECO:0000313" key="2">
    <source>
        <dbReference type="Proteomes" id="UP000011134"/>
    </source>
</evidence>
<gene>
    <name evidence="1" type="ORF">C942_02503</name>
</gene>
<accession>L8JA96</accession>
<name>L8JA96_9GAMM</name>
<dbReference type="AlphaFoldDB" id="L8JA96"/>
<evidence type="ECO:0000313" key="1">
    <source>
        <dbReference type="EMBL" id="ELR64479.1"/>
    </source>
</evidence>
<dbReference type="EMBL" id="AMZO01000026">
    <property type="protein sequence ID" value="ELR64479.1"/>
    <property type="molecule type" value="Genomic_DNA"/>
</dbReference>
<sequence>MKKITLITLVSMLTLFGCDSDDAKDAAQGNTKVVALDGINVKGFPLVDDGYYNEEKFNSNGTLNTTLTFKNKNDLENLGVSVKGESCALLTKKAGESEACFDIEDGQNICMPKEFESFGYRVFTIDLKNLALAEKNDFQRIDSLKLFKRLDFNQVDCNSLK</sequence>
<evidence type="ECO:0008006" key="3">
    <source>
        <dbReference type="Google" id="ProtNLM"/>
    </source>
</evidence>
<protein>
    <recommendedName>
        <fullName evidence="3">Lipoprotein</fullName>
    </recommendedName>
</protein>
<keyword evidence="2" id="KW-1185">Reference proteome</keyword>
<comment type="caution">
    <text evidence="1">The sequence shown here is derived from an EMBL/GenBank/DDBJ whole genome shotgun (WGS) entry which is preliminary data.</text>
</comment>
<dbReference type="PATRIC" id="fig|1056511.3.peg.3576"/>
<dbReference type="PROSITE" id="PS51257">
    <property type="entry name" value="PROKAR_LIPOPROTEIN"/>
    <property type="match status" value="1"/>
</dbReference>
<proteinExistence type="predicted"/>
<dbReference type="RefSeq" id="WP_007468140.1">
    <property type="nucleotide sequence ID" value="NZ_AMZO01000026.1"/>
</dbReference>
<organism evidence="1 2">
    <name type="scientific">Photobacterium marinum</name>
    <dbReference type="NCBI Taxonomy" id="1056511"/>
    <lineage>
        <taxon>Bacteria</taxon>
        <taxon>Pseudomonadati</taxon>
        <taxon>Pseudomonadota</taxon>
        <taxon>Gammaproteobacteria</taxon>
        <taxon>Vibrionales</taxon>
        <taxon>Vibrionaceae</taxon>
        <taxon>Photobacterium</taxon>
    </lineage>
</organism>
<reference evidence="1 2" key="1">
    <citation type="submission" date="2012-12" db="EMBL/GenBank/DDBJ databases">
        <title>Genome Assembly of Photobacterium sp. AK15.</title>
        <authorList>
            <person name="Khatri I."/>
            <person name="Vaidya B."/>
            <person name="Srinivas T.N.R."/>
            <person name="Subramanian S."/>
            <person name="Pinnaka A."/>
        </authorList>
    </citation>
    <scope>NUCLEOTIDE SEQUENCE [LARGE SCALE GENOMIC DNA]</scope>
    <source>
        <strain evidence="1 2">AK15</strain>
    </source>
</reference>